<proteinExistence type="predicted"/>
<name>A0A3B0RHR2_9ZZZZ</name>
<dbReference type="PANTHER" id="PTHR40943:SF1">
    <property type="entry name" value="CYTOPLASMIC PROTEIN"/>
    <property type="match status" value="1"/>
</dbReference>
<feature type="domain" description="(S)-ureidoglycine aminohydrolase cupin" evidence="2">
    <location>
        <begin position="49"/>
        <end position="113"/>
    </location>
</feature>
<dbReference type="SUPFAM" id="SSF51182">
    <property type="entry name" value="RmlC-like cupins"/>
    <property type="match status" value="1"/>
</dbReference>
<dbReference type="AlphaFoldDB" id="A0A3B0RHR2"/>
<dbReference type="InterPro" id="IPR008579">
    <property type="entry name" value="UGlyAH_Cupin_dom"/>
</dbReference>
<feature type="region of interest" description="Disordered" evidence="1">
    <location>
        <begin position="1"/>
        <end position="37"/>
    </location>
</feature>
<dbReference type="Gene3D" id="2.60.120.10">
    <property type="entry name" value="Jelly Rolls"/>
    <property type="match status" value="1"/>
</dbReference>
<dbReference type="Pfam" id="PF05899">
    <property type="entry name" value="Cupin_3"/>
    <property type="match status" value="1"/>
</dbReference>
<dbReference type="InterPro" id="IPR011051">
    <property type="entry name" value="RmlC_Cupin_sf"/>
</dbReference>
<evidence type="ECO:0000256" key="1">
    <source>
        <dbReference type="SAM" id="MobiDB-lite"/>
    </source>
</evidence>
<evidence type="ECO:0000259" key="2">
    <source>
        <dbReference type="Pfam" id="PF05899"/>
    </source>
</evidence>
<evidence type="ECO:0000313" key="3">
    <source>
        <dbReference type="EMBL" id="VAV92590.1"/>
    </source>
</evidence>
<organism evidence="3">
    <name type="scientific">hydrothermal vent metagenome</name>
    <dbReference type="NCBI Taxonomy" id="652676"/>
    <lineage>
        <taxon>unclassified sequences</taxon>
        <taxon>metagenomes</taxon>
        <taxon>ecological metagenomes</taxon>
    </lineage>
</organism>
<reference evidence="3" key="1">
    <citation type="submission" date="2018-06" db="EMBL/GenBank/DDBJ databases">
        <authorList>
            <person name="Zhirakovskaya E."/>
        </authorList>
    </citation>
    <scope>NUCLEOTIDE SEQUENCE</scope>
</reference>
<dbReference type="PANTHER" id="PTHR40943">
    <property type="entry name" value="CYTOPLASMIC PROTEIN-RELATED"/>
    <property type="match status" value="1"/>
</dbReference>
<accession>A0A3B0RHR2</accession>
<dbReference type="InterPro" id="IPR014710">
    <property type="entry name" value="RmlC-like_jellyroll"/>
</dbReference>
<sequence length="121" mass="12643">MSADSTQPVARVNPADVPIRPTPIDPSSILDGTPHSGWSSIAGPPGIDIGVWEHSVGVSSDIEEDEAFVVASGSATVVLDGGRSYDFGPGDIGVLRAGARTTWIVHETFRKVFVTLAVDDD</sequence>
<dbReference type="EMBL" id="UOEI01000084">
    <property type="protein sequence ID" value="VAV92590.1"/>
    <property type="molecule type" value="Genomic_DNA"/>
</dbReference>
<protein>
    <recommendedName>
        <fullName evidence="2">(S)-ureidoglycine aminohydrolase cupin domain-containing protein</fullName>
    </recommendedName>
</protein>
<gene>
    <name evidence="3" type="ORF">MNBD_ACTINO01-2257</name>
</gene>